<accession>A0ABR0K1L3</accession>
<reference evidence="1 2" key="1">
    <citation type="submission" date="2023-08" db="EMBL/GenBank/DDBJ databases">
        <title>Black Yeasts Isolated from many extreme environments.</title>
        <authorList>
            <person name="Coleine C."/>
            <person name="Stajich J.E."/>
            <person name="Selbmann L."/>
        </authorList>
    </citation>
    <scope>NUCLEOTIDE SEQUENCE [LARGE SCALE GENOMIC DNA]</scope>
    <source>
        <strain evidence="1 2">CCFEE 5885</strain>
    </source>
</reference>
<organism evidence="1 2">
    <name type="scientific">Lithohypha guttulata</name>
    <dbReference type="NCBI Taxonomy" id="1690604"/>
    <lineage>
        <taxon>Eukaryota</taxon>
        <taxon>Fungi</taxon>
        <taxon>Dikarya</taxon>
        <taxon>Ascomycota</taxon>
        <taxon>Pezizomycotina</taxon>
        <taxon>Eurotiomycetes</taxon>
        <taxon>Chaetothyriomycetidae</taxon>
        <taxon>Chaetothyriales</taxon>
        <taxon>Trichomeriaceae</taxon>
        <taxon>Lithohypha</taxon>
    </lineage>
</organism>
<dbReference type="EMBL" id="JAVRRG010000126">
    <property type="protein sequence ID" value="KAK5082583.1"/>
    <property type="molecule type" value="Genomic_DNA"/>
</dbReference>
<keyword evidence="2" id="KW-1185">Reference proteome</keyword>
<name>A0ABR0K1L3_9EURO</name>
<gene>
    <name evidence="1" type="ORF">LTR24_007889</name>
</gene>
<comment type="caution">
    <text evidence="1">The sequence shown here is derived from an EMBL/GenBank/DDBJ whole genome shotgun (WGS) entry which is preliminary data.</text>
</comment>
<sequence length="139" mass="16292">MALAPRREHHALTQFRILLTLDKDEVILWIGCWDAKNIAVYFSTAGRGFVSPNNADRAFKKLRTMNRLRLIRGWRCIMTAEQSKQELNRSWGTSRVQSNIPPSSNFYLTEDVHRFPPDYALGYSSSMRRRRIWLMLDTS</sequence>
<dbReference type="Proteomes" id="UP001345013">
    <property type="component" value="Unassembled WGS sequence"/>
</dbReference>
<evidence type="ECO:0000313" key="2">
    <source>
        <dbReference type="Proteomes" id="UP001345013"/>
    </source>
</evidence>
<proteinExistence type="predicted"/>
<protein>
    <submittedName>
        <fullName evidence="1">Uncharacterized protein</fullName>
    </submittedName>
</protein>
<evidence type="ECO:0000313" key="1">
    <source>
        <dbReference type="EMBL" id="KAK5082583.1"/>
    </source>
</evidence>